<keyword evidence="2" id="KW-1185">Reference proteome</keyword>
<sequence>MASLCLETWSQAEMEMTMPCLKVRNSKVRNSQARYKVKVRHPHLLEFFPHSHLDFFPHSHLASSRFLSTLASS</sequence>
<protein>
    <submittedName>
        <fullName evidence="1">Uncharacterized protein</fullName>
    </submittedName>
</protein>
<evidence type="ECO:0000313" key="1">
    <source>
        <dbReference type="EMBL" id="KAF4506535.1"/>
    </source>
</evidence>
<comment type="caution">
    <text evidence="1">The sequence shown here is derived from an EMBL/GenBank/DDBJ whole genome shotgun (WGS) entry which is preliminary data.</text>
</comment>
<accession>A0A8H4LVW5</accession>
<dbReference type="AlphaFoldDB" id="A0A8H4LVW5"/>
<organism evidence="1 2">
    <name type="scientific">Ophiocordyceps sinensis</name>
    <dbReference type="NCBI Taxonomy" id="72228"/>
    <lineage>
        <taxon>Eukaryota</taxon>
        <taxon>Fungi</taxon>
        <taxon>Dikarya</taxon>
        <taxon>Ascomycota</taxon>
        <taxon>Pezizomycotina</taxon>
        <taxon>Sordariomycetes</taxon>
        <taxon>Hypocreomycetidae</taxon>
        <taxon>Hypocreales</taxon>
        <taxon>Ophiocordycipitaceae</taxon>
        <taxon>Ophiocordyceps</taxon>
    </lineage>
</organism>
<dbReference type="Proteomes" id="UP000557566">
    <property type="component" value="Unassembled WGS sequence"/>
</dbReference>
<reference evidence="1 2" key="1">
    <citation type="journal article" date="2020" name="Genome Biol. Evol.">
        <title>A new high-quality draft genome assembly of the Chinese cordyceps Ophiocordyceps sinensis.</title>
        <authorList>
            <person name="Shu R."/>
            <person name="Zhang J."/>
            <person name="Meng Q."/>
            <person name="Zhang H."/>
            <person name="Zhou G."/>
            <person name="Li M."/>
            <person name="Wu P."/>
            <person name="Zhao Y."/>
            <person name="Chen C."/>
            <person name="Qin Q."/>
        </authorList>
    </citation>
    <scope>NUCLEOTIDE SEQUENCE [LARGE SCALE GENOMIC DNA]</scope>
    <source>
        <strain evidence="1 2">IOZ07</strain>
    </source>
</reference>
<gene>
    <name evidence="1" type="ORF">G6O67_006611</name>
</gene>
<name>A0A8H4LVW5_9HYPO</name>
<dbReference type="EMBL" id="JAAVMX010000007">
    <property type="protein sequence ID" value="KAF4506535.1"/>
    <property type="molecule type" value="Genomic_DNA"/>
</dbReference>
<proteinExistence type="predicted"/>
<evidence type="ECO:0000313" key="2">
    <source>
        <dbReference type="Proteomes" id="UP000557566"/>
    </source>
</evidence>